<sequence>MEFLREILVLQMELVYKSYLLTELLEHFFLLLRGILTYLFILRHKTFGECTIRLLHKPSWDKHLGLVHYIC</sequence>
<dbReference type="KEGG" id="vg:5658795"/>
<keyword evidence="1" id="KW-1133">Transmembrane helix</keyword>
<keyword evidence="1" id="KW-0472">Membrane</keyword>
<name>A7IVS3_PBCVN</name>
<evidence type="ECO:0000313" key="3">
    <source>
        <dbReference type="Proteomes" id="UP000202419"/>
    </source>
</evidence>
<dbReference type="GeneID" id="5658795"/>
<keyword evidence="1" id="KW-0812">Transmembrane</keyword>
<evidence type="ECO:0000256" key="1">
    <source>
        <dbReference type="SAM" id="Phobius"/>
    </source>
</evidence>
<feature type="transmembrane region" description="Helical" evidence="1">
    <location>
        <begin position="20"/>
        <end position="41"/>
    </location>
</feature>
<protein>
    <submittedName>
        <fullName evidence="2">Uncharacterized protein b048L</fullName>
    </submittedName>
</protein>
<dbReference type="RefSeq" id="YP_001497244.1">
    <property type="nucleotide sequence ID" value="NC_009898.1"/>
</dbReference>
<dbReference type="EMBL" id="DQ491002">
    <property type="protein sequence ID" value="ABT14447.1"/>
    <property type="molecule type" value="Genomic_DNA"/>
</dbReference>
<evidence type="ECO:0000313" key="2">
    <source>
        <dbReference type="EMBL" id="ABT14447.1"/>
    </source>
</evidence>
<keyword evidence="3" id="KW-1185">Reference proteome</keyword>
<dbReference type="Proteomes" id="UP000202419">
    <property type="component" value="Segment"/>
</dbReference>
<organismHost>
    <name type="scientific">Chlorella</name>
    <dbReference type="NCBI Taxonomy" id="3071"/>
</organismHost>
<organism evidence="2 3">
    <name type="scientific">Paramecium bursaria Chlorella virus NY2A</name>
    <name type="common">PBCV-NY2A</name>
    <dbReference type="NCBI Taxonomy" id="46021"/>
    <lineage>
        <taxon>Viruses</taxon>
        <taxon>Varidnaviria</taxon>
        <taxon>Bamfordvirae</taxon>
        <taxon>Nucleocytoviricota</taxon>
        <taxon>Megaviricetes</taxon>
        <taxon>Algavirales</taxon>
        <taxon>Phycodnaviridae</taxon>
        <taxon>Chlorovirus</taxon>
        <taxon>Chlorovirus americanus</taxon>
    </lineage>
</organism>
<accession>A7IVS3</accession>
<proteinExistence type="predicted"/>
<gene>
    <name evidence="2" type="primary">b048L</name>
    <name evidence="2" type="ORF">NY2A_b048L</name>
</gene>
<reference evidence="2 3" key="1">
    <citation type="journal article" date="2007" name="Virology">
        <title>Sequence and annotation of the 369-kb NY-2A and the 345-kb AR158 viruses that infect Chlorella NC64A.</title>
        <authorList>
            <person name="Fitzgerald L.A."/>
            <person name="Graves M.V."/>
            <person name="Li X."/>
            <person name="Feldblyum T."/>
            <person name="Nierman W.C."/>
            <person name="Van Etten J.L."/>
        </authorList>
    </citation>
    <scope>NUCLEOTIDE SEQUENCE [LARGE SCALE GENOMIC DNA]</scope>
    <source>
        <strain evidence="2 3">NY-2A</strain>
    </source>
</reference>